<dbReference type="Proteomes" id="UP000546324">
    <property type="component" value="Unassembled WGS sequence"/>
</dbReference>
<dbReference type="RefSeq" id="WP_230299200.1">
    <property type="nucleotide sequence ID" value="NZ_JACHMQ010000001.1"/>
</dbReference>
<keyword evidence="2" id="KW-1185">Reference proteome</keyword>
<dbReference type="EMBL" id="JACHMQ010000001">
    <property type="protein sequence ID" value="MBB6393302.1"/>
    <property type="molecule type" value="Genomic_DNA"/>
</dbReference>
<name>A0A7X0KWI1_9ACTN</name>
<reference evidence="1 2" key="1">
    <citation type="submission" date="2020-08" db="EMBL/GenBank/DDBJ databases">
        <title>Sequencing the genomes of 1000 actinobacteria strains.</title>
        <authorList>
            <person name="Klenk H.-P."/>
        </authorList>
    </citation>
    <scope>NUCLEOTIDE SEQUENCE [LARGE SCALE GENOMIC DNA]</scope>
    <source>
        <strain evidence="1 2">DSM 43675</strain>
    </source>
</reference>
<gene>
    <name evidence="1" type="ORF">BKA00_000216</name>
</gene>
<evidence type="ECO:0000313" key="1">
    <source>
        <dbReference type="EMBL" id="MBB6393302.1"/>
    </source>
</evidence>
<accession>A0A7X0KWI1</accession>
<comment type="caution">
    <text evidence="1">The sequence shown here is derived from an EMBL/GenBank/DDBJ whole genome shotgun (WGS) entry which is preliminary data.</text>
</comment>
<sequence>MRPILEHRLREDVEMRVEWATDQGSPDRPNEDFVAAAAGAVVVLDGCGLPLGTDLGCVHGTAWYARSLGTRLLARMLDGLGPQAGPPVGPPGGAHRPGARPLVARLAGAIADVAAAHRATCDLRVRATPAATVLALRLRGDLVDYLVLADSTVLLECRDGLREITGGWYYAAADPAVADAAITGTVPAADLRRAFLLTDGATRLADLFGFTDWAGLAALAVDPGPAGLIERTREAERTDPGAARWPRNKVHDDATAAVCDLR</sequence>
<evidence type="ECO:0008006" key="3">
    <source>
        <dbReference type="Google" id="ProtNLM"/>
    </source>
</evidence>
<dbReference type="AlphaFoldDB" id="A0A7X0KWI1"/>
<protein>
    <recommendedName>
        <fullName evidence="3">Integrase</fullName>
    </recommendedName>
</protein>
<evidence type="ECO:0000313" key="2">
    <source>
        <dbReference type="Proteomes" id="UP000546324"/>
    </source>
</evidence>
<proteinExistence type="predicted"/>
<organism evidence="1 2">
    <name type="scientific">Actinomadura coerulea</name>
    <dbReference type="NCBI Taxonomy" id="46159"/>
    <lineage>
        <taxon>Bacteria</taxon>
        <taxon>Bacillati</taxon>
        <taxon>Actinomycetota</taxon>
        <taxon>Actinomycetes</taxon>
        <taxon>Streptosporangiales</taxon>
        <taxon>Thermomonosporaceae</taxon>
        <taxon>Actinomadura</taxon>
    </lineage>
</organism>